<organism evidence="12 13">
    <name type="scientific">Actinophytocola oryzae</name>
    <dbReference type="NCBI Taxonomy" id="502181"/>
    <lineage>
        <taxon>Bacteria</taxon>
        <taxon>Bacillati</taxon>
        <taxon>Actinomycetota</taxon>
        <taxon>Actinomycetes</taxon>
        <taxon>Pseudonocardiales</taxon>
        <taxon>Pseudonocardiaceae</taxon>
    </lineage>
</organism>
<evidence type="ECO:0000256" key="7">
    <source>
        <dbReference type="ARBA" id="ARBA00022842"/>
    </source>
</evidence>
<dbReference type="Pfam" id="PF04457">
    <property type="entry name" value="MJ1316"/>
    <property type="match status" value="1"/>
</dbReference>
<dbReference type="EMBL" id="SOCP01000005">
    <property type="protein sequence ID" value="TDV52362.1"/>
    <property type="molecule type" value="Genomic_DNA"/>
</dbReference>
<evidence type="ECO:0000256" key="4">
    <source>
        <dbReference type="ARBA" id="ARBA00022723"/>
    </source>
</evidence>
<dbReference type="OrthoDB" id="2082235at2"/>
<evidence type="ECO:0000256" key="8">
    <source>
        <dbReference type="ARBA" id="ARBA00023204"/>
    </source>
</evidence>
<dbReference type="InterPro" id="IPR043519">
    <property type="entry name" value="NT_sf"/>
</dbReference>
<dbReference type="RefSeq" id="WP_133903727.1">
    <property type="nucleotide sequence ID" value="NZ_SOCP01000005.1"/>
</dbReference>
<keyword evidence="4" id="KW-0479">Metal-binding</keyword>
<dbReference type="GO" id="GO:1990817">
    <property type="term" value="F:poly(A) RNA polymerase activity"/>
    <property type="evidence" value="ECO:0007669"/>
    <property type="project" value="InterPro"/>
</dbReference>
<dbReference type="InterPro" id="IPR051547">
    <property type="entry name" value="TDP2-like"/>
</dbReference>
<dbReference type="PANTHER" id="PTHR15822">
    <property type="entry name" value="TRAF AND TNF RECEPTOR-ASSOCIATED PROTEIN"/>
    <property type="match status" value="1"/>
</dbReference>
<evidence type="ECO:0000313" key="13">
    <source>
        <dbReference type="Proteomes" id="UP000294927"/>
    </source>
</evidence>
<comment type="caution">
    <text evidence="12">The sequence shown here is derived from an EMBL/GenBank/DDBJ whole genome shotgun (WGS) entry which is preliminary data.</text>
</comment>
<dbReference type="PANTHER" id="PTHR15822:SF4">
    <property type="entry name" value="TYROSYL-DNA PHOSPHODIESTERASE 2"/>
    <property type="match status" value="1"/>
</dbReference>
<evidence type="ECO:0000259" key="9">
    <source>
        <dbReference type="Pfam" id="PF03372"/>
    </source>
</evidence>
<accession>A0A4R7VRR2</accession>
<comment type="cofactor">
    <cofactor evidence="2">
        <name>Mg(2+)</name>
        <dbReference type="ChEBI" id="CHEBI:18420"/>
    </cofactor>
</comment>
<evidence type="ECO:0000256" key="1">
    <source>
        <dbReference type="ARBA" id="ARBA00001936"/>
    </source>
</evidence>
<dbReference type="Gene3D" id="3.90.1140.10">
    <property type="entry name" value="Cyclic phosphodiesterase"/>
    <property type="match status" value="1"/>
</dbReference>
<dbReference type="Gene3D" id="3.60.10.10">
    <property type="entry name" value="Endonuclease/exonuclease/phosphatase"/>
    <property type="match status" value="1"/>
</dbReference>
<dbReference type="SUPFAM" id="SSF56219">
    <property type="entry name" value="DNase I-like"/>
    <property type="match status" value="1"/>
</dbReference>
<evidence type="ECO:0000256" key="5">
    <source>
        <dbReference type="ARBA" id="ARBA00022763"/>
    </source>
</evidence>
<dbReference type="Pfam" id="PF13563">
    <property type="entry name" value="2_5_RNA_ligase2"/>
    <property type="match status" value="1"/>
</dbReference>
<dbReference type="GO" id="GO:0003697">
    <property type="term" value="F:single-stranded DNA binding"/>
    <property type="evidence" value="ECO:0007669"/>
    <property type="project" value="TreeGrafter"/>
</dbReference>
<feature type="domain" description="MJ1316 RNA cyclic group end recognition" evidence="10">
    <location>
        <begin position="1"/>
        <end position="65"/>
    </location>
</feature>
<dbReference type="Gene3D" id="1.10.1410.10">
    <property type="match status" value="1"/>
</dbReference>
<keyword evidence="3" id="KW-0540">Nuclease</keyword>
<dbReference type="SUPFAM" id="SSF81631">
    <property type="entry name" value="PAP/OAS1 substrate-binding domain"/>
    <property type="match status" value="1"/>
</dbReference>
<keyword evidence="7" id="KW-0460">Magnesium</keyword>
<dbReference type="GO" id="GO:0005737">
    <property type="term" value="C:cytoplasm"/>
    <property type="evidence" value="ECO:0007669"/>
    <property type="project" value="TreeGrafter"/>
</dbReference>
<keyword evidence="5" id="KW-0227">DNA damage</keyword>
<reference evidence="12 13" key="1">
    <citation type="submission" date="2019-03" db="EMBL/GenBank/DDBJ databases">
        <title>Genomic Encyclopedia of Archaeal and Bacterial Type Strains, Phase II (KMG-II): from individual species to whole genera.</title>
        <authorList>
            <person name="Goeker M."/>
        </authorList>
    </citation>
    <scope>NUCLEOTIDE SEQUENCE [LARGE SCALE GENOMIC DNA]</scope>
    <source>
        <strain evidence="12 13">DSM 45499</strain>
    </source>
</reference>
<dbReference type="GO" id="GO:0004519">
    <property type="term" value="F:endonuclease activity"/>
    <property type="evidence" value="ECO:0007669"/>
    <property type="project" value="UniProtKB-KW"/>
</dbReference>
<protein>
    <submittedName>
        <fullName evidence="12">Endonuclease/exonuclease/phosphatase family protein</fullName>
    </submittedName>
</protein>
<keyword evidence="12" id="KW-0255">Endonuclease</keyword>
<dbReference type="InterPro" id="IPR036691">
    <property type="entry name" value="Endo/exonu/phosph_ase_sf"/>
</dbReference>
<evidence type="ECO:0000256" key="2">
    <source>
        <dbReference type="ARBA" id="ARBA00001946"/>
    </source>
</evidence>
<evidence type="ECO:0000259" key="10">
    <source>
        <dbReference type="Pfam" id="PF04457"/>
    </source>
</evidence>
<dbReference type="Proteomes" id="UP000294927">
    <property type="component" value="Unassembled WGS sequence"/>
</dbReference>
<dbReference type="InterPro" id="IPR005135">
    <property type="entry name" value="Endo/exonuclease/phosphatase"/>
</dbReference>
<dbReference type="Pfam" id="PF04928">
    <property type="entry name" value="PAP_central"/>
    <property type="match status" value="1"/>
</dbReference>
<keyword evidence="6" id="KW-0378">Hydrolase</keyword>
<dbReference type="SUPFAM" id="SSF55144">
    <property type="entry name" value="LigT-like"/>
    <property type="match status" value="1"/>
</dbReference>
<keyword evidence="12" id="KW-0269">Exonuclease</keyword>
<sequence length="832" mass="88845">MRTSEEIYHRVRWDPRFDPARFTLGILVRGAPPKRLPLPSFVPGGDVPWHRVLFIEADGEVVWDRATGVDRLDETHAGRGSAVLPSFFTTRQVHGDASGVPGFQLRVLTWNTLWDRFDSDLIDTASRRPLLVEALARSNADVIALQEVEPALYDMVALDGYTITSGADVDEHGLVLLSRLPVLAAGHHALSAHKGVAAMVVRTAAGPVAVLATHLTSDHHPYGPARRVDELRQLAVGLADLDHPLVLVGDFNGGAVEDLGLADAWTVVHDDETPTFDPPRNPLAAVSSLTGRAFRLDRVLVRGVRPVAAALLGTEPPFVSDHYGVAATVDLAPHTEVLDEAPTTRTAVAWLPPEDLWPALNEVRAAHDPAHDRWPPHVNVLFGFVPESSFERAVPLLASAAASVPPFPVRLAEVRRFDHGTVWLDPAADPTSWTALRQALVDRFPQCAGRFTPHLTVGRDVAAVDLPPMSATVGRLVVLSRRGTEPMRPRMTVDLGTGAVRGIREAPPPPATTRASVAGVLARVGAAVPDGVVHVVGSRRMGCDRDGADLDLVAVLPGEVDLGRIQVSGAERVRRVTGARVPGLRFRLFGLSVDLTLAGEPASPVALSAITDAEAVLAAVADRHDAFATLARTVKAWAAARGLDSAPHGGLPGLAWAVLAARTVRENDDASLADFFGQWAAWDWREPVTLLGDDVPATEDAMTIMTPSAPVRSCTEQVSAGMRDLVTSELYAAWETVEDPLPATPLHRRHAAWAVLTVEGDAGRLRGRVRALLDHLPADAHAWPAPIGPGRFVIGLGANPPDADELATAVGRWGGVPGVRVELVGNGDVPTL</sequence>
<keyword evidence="13" id="KW-1185">Reference proteome</keyword>
<proteinExistence type="predicted"/>
<dbReference type="GO" id="GO:0004527">
    <property type="term" value="F:exonuclease activity"/>
    <property type="evidence" value="ECO:0007669"/>
    <property type="project" value="UniProtKB-KW"/>
</dbReference>
<evidence type="ECO:0000259" key="11">
    <source>
        <dbReference type="Pfam" id="PF04928"/>
    </source>
</evidence>
<dbReference type="AlphaFoldDB" id="A0A4R7VRR2"/>
<keyword evidence="8" id="KW-0234">DNA repair</keyword>
<dbReference type="GO" id="GO:0070260">
    <property type="term" value="F:5'-tyrosyl-DNA phosphodiesterase activity"/>
    <property type="evidence" value="ECO:0007669"/>
    <property type="project" value="TreeGrafter"/>
</dbReference>
<evidence type="ECO:0000256" key="3">
    <source>
        <dbReference type="ARBA" id="ARBA00022722"/>
    </source>
</evidence>
<feature type="domain" description="Poly(A) polymerase central" evidence="11">
    <location>
        <begin position="627"/>
        <end position="737"/>
    </location>
</feature>
<dbReference type="InterPro" id="IPR009097">
    <property type="entry name" value="Cyclic_Pdiesterase"/>
</dbReference>
<evidence type="ECO:0000313" key="12">
    <source>
        <dbReference type="EMBL" id="TDV52362.1"/>
    </source>
</evidence>
<gene>
    <name evidence="12" type="ORF">CLV71_105494</name>
</gene>
<dbReference type="GO" id="GO:0046872">
    <property type="term" value="F:metal ion binding"/>
    <property type="evidence" value="ECO:0007669"/>
    <property type="project" value="UniProtKB-KW"/>
</dbReference>
<comment type="cofactor">
    <cofactor evidence="1">
        <name>Mn(2+)</name>
        <dbReference type="ChEBI" id="CHEBI:29035"/>
    </cofactor>
</comment>
<dbReference type="InterPro" id="IPR040459">
    <property type="entry name" value="MJ1316"/>
</dbReference>
<dbReference type="SUPFAM" id="SSF81301">
    <property type="entry name" value="Nucleotidyltransferase"/>
    <property type="match status" value="1"/>
</dbReference>
<name>A0A4R7VRR2_9PSEU</name>
<feature type="domain" description="Endonuclease/exonuclease/phosphatase" evidence="9">
    <location>
        <begin position="108"/>
        <end position="322"/>
    </location>
</feature>
<dbReference type="Pfam" id="PF03372">
    <property type="entry name" value="Exo_endo_phos"/>
    <property type="match status" value="1"/>
</dbReference>
<evidence type="ECO:0000256" key="6">
    <source>
        <dbReference type="ARBA" id="ARBA00022801"/>
    </source>
</evidence>
<dbReference type="GO" id="GO:0006302">
    <property type="term" value="P:double-strand break repair"/>
    <property type="evidence" value="ECO:0007669"/>
    <property type="project" value="TreeGrafter"/>
</dbReference>
<dbReference type="InterPro" id="IPR007012">
    <property type="entry name" value="PolA_pol_cen_dom"/>
</dbReference>